<evidence type="ECO:0000256" key="3">
    <source>
        <dbReference type="ARBA" id="ARBA00023125"/>
    </source>
</evidence>
<dbReference type="InterPro" id="IPR050950">
    <property type="entry name" value="HTH-type_LysR_regulators"/>
</dbReference>
<evidence type="ECO:0000256" key="1">
    <source>
        <dbReference type="ARBA" id="ARBA00009437"/>
    </source>
</evidence>
<name>Q4JMU7_9BACT</name>
<dbReference type="GO" id="GO:0005829">
    <property type="term" value="C:cytosol"/>
    <property type="evidence" value="ECO:0007669"/>
    <property type="project" value="TreeGrafter"/>
</dbReference>
<dbReference type="Gene3D" id="1.10.10.10">
    <property type="entry name" value="Winged helix-like DNA-binding domain superfamily/Winged helix DNA-binding domain"/>
    <property type="match status" value="1"/>
</dbReference>
<keyword evidence="2" id="KW-0805">Transcription regulation</keyword>
<reference evidence="6" key="1">
    <citation type="journal article" date="2005" name="PLoS Biol.">
        <title>New insights into metabolic properties of marine bacteria encoding proteorhodopsins.</title>
        <authorList>
            <person name="Sabehi G."/>
            <person name="Loy A."/>
            <person name="Jung K.H."/>
            <person name="Partha R."/>
            <person name="Spudich J.L."/>
            <person name="Isaacson T."/>
            <person name="Hirschberg J."/>
            <person name="Wagner M."/>
            <person name="Beja O."/>
        </authorList>
    </citation>
    <scope>NUCLEOTIDE SEQUENCE</scope>
</reference>
<dbReference type="InterPro" id="IPR036388">
    <property type="entry name" value="WH-like_DNA-bd_sf"/>
</dbReference>
<dbReference type="AlphaFoldDB" id="Q4JMU7"/>
<keyword evidence="4" id="KW-0804">Transcription</keyword>
<evidence type="ECO:0000256" key="2">
    <source>
        <dbReference type="ARBA" id="ARBA00023015"/>
    </source>
</evidence>
<dbReference type="GO" id="GO:0003700">
    <property type="term" value="F:DNA-binding transcription factor activity"/>
    <property type="evidence" value="ECO:0007669"/>
    <property type="project" value="InterPro"/>
</dbReference>
<keyword evidence="3" id="KW-0238">DNA-binding</keyword>
<dbReference type="Pfam" id="PF03466">
    <property type="entry name" value="LysR_substrate"/>
    <property type="match status" value="1"/>
</dbReference>
<dbReference type="PANTHER" id="PTHR30419">
    <property type="entry name" value="HTH-TYPE TRANSCRIPTIONAL REGULATOR YBHD"/>
    <property type="match status" value="1"/>
</dbReference>
<evidence type="ECO:0000259" key="5">
    <source>
        <dbReference type="PROSITE" id="PS50931"/>
    </source>
</evidence>
<dbReference type="SUPFAM" id="SSF46785">
    <property type="entry name" value="Winged helix' DNA-binding domain"/>
    <property type="match status" value="1"/>
</dbReference>
<dbReference type="PRINTS" id="PR00039">
    <property type="entry name" value="HTHLYSR"/>
</dbReference>
<proteinExistence type="inferred from homology"/>
<evidence type="ECO:0000256" key="4">
    <source>
        <dbReference type="ARBA" id="ARBA00023163"/>
    </source>
</evidence>
<feature type="domain" description="HTH lysR-type" evidence="5">
    <location>
        <begin position="4"/>
        <end position="61"/>
    </location>
</feature>
<dbReference type="Gene3D" id="3.40.190.290">
    <property type="match status" value="1"/>
</dbReference>
<dbReference type="GO" id="GO:0003677">
    <property type="term" value="F:DNA binding"/>
    <property type="evidence" value="ECO:0007669"/>
    <property type="project" value="UniProtKB-KW"/>
</dbReference>
<evidence type="ECO:0000313" key="6">
    <source>
        <dbReference type="EMBL" id="AAY87216.1"/>
    </source>
</evidence>
<dbReference type="InterPro" id="IPR000847">
    <property type="entry name" value="LysR_HTH_N"/>
</dbReference>
<comment type="similarity">
    <text evidence="1">Belongs to the LysR transcriptional regulatory family.</text>
</comment>
<accession>Q4JMU7</accession>
<dbReference type="Pfam" id="PF00126">
    <property type="entry name" value="HTH_1"/>
    <property type="match status" value="1"/>
</dbReference>
<sequence length="303" mass="33184">MRRIDPRHLLQFHEIIRTGSFTRAAVTLGLTQPALTRNMKLMEGRLGFEIMVRSRQGIIPTALGVRVLEEAGAVVLAERRISALTDNLKRGYESELRVGCTPTLSLHALPQPVADFARDNPSIRLDVRQAHSALLAKMLHDGHVDLVIGPPEIAARVPGTEAVPLFSSPVVILASRFHPLAGRKTITNQDLNDARWILHQPGTGIREATDILLRRLGVNETLQASELPSNMILALLRLGDHLAALPRYVLKNIDIAGELVQIAGEEPPVLLGHDAITMARQTSKTTDKFISAMRNGLGDLGRL</sequence>
<dbReference type="InterPro" id="IPR005119">
    <property type="entry name" value="LysR_subst-bd"/>
</dbReference>
<protein>
    <recommendedName>
        <fullName evidence="5">HTH lysR-type domain-containing protein</fullName>
    </recommendedName>
</protein>
<organism evidence="6">
    <name type="scientific">uncultured bacterium BAC17H8</name>
    <dbReference type="NCBI Taxonomy" id="332980"/>
    <lineage>
        <taxon>Bacteria</taxon>
        <taxon>environmental samples</taxon>
    </lineage>
</organism>
<dbReference type="EMBL" id="DQ068068">
    <property type="protein sequence ID" value="AAY87216.1"/>
    <property type="molecule type" value="Genomic_DNA"/>
</dbReference>
<dbReference type="SUPFAM" id="SSF53850">
    <property type="entry name" value="Periplasmic binding protein-like II"/>
    <property type="match status" value="1"/>
</dbReference>
<dbReference type="CDD" id="cd05466">
    <property type="entry name" value="PBP2_LTTR_substrate"/>
    <property type="match status" value="1"/>
</dbReference>
<dbReference type="InterPro" id="IPR036390">
    <property type="entry name" value="WH_DNA-bd_sf"/>
</dbReference>
<dbReference type="PANTHER" id="PTHR30419:SF7">
    <property type="entry name" value="HTH-TYPE TRANSCRIPTIONAL REGULATOR TDCA"/>
    <property type="match status" value="1"/>
</dbReference>
<dbReference type="PROSITE" id="PS50931">
    <property type="entry name" value="HTH_LYSR"/>
    <property type="match status" value="1"/>
</dbReference>